<dbReference type="GeneID" id="27675455"/>
<dbReference type="HOGENOM" id="CLU_3069408_0_0_1"/>
<keyword evidence="2" id="KW-1185">Reference proteome</keyword>
<dbReference type="Proteomes" id="UP000030143">
    <property type="component" value="Unassembled WGS sequence"/>
</dbReference>
<name>A0A0A2JYA3_PENEN</name>
<dbReference type="EMBL" id="JQFZ01000343">
    <property type="protein sequence ID" value="KGO50301.1"/>
    <property type="molecule type" value="Genomic_DNA"/>
</dbReference>
<reference evidence="1 2" key="1">
    <citation type="journal article" date="2015" name="Mol. Plant Microbe Interact.">
        <title>Genome, transcriptome, and functional analyses of Penicillium expansum provide new insights into secondary metabolism and pathogenicity.</title>
        <authorList>
            <person name="Ballester A.R."/>
            <person name="Marcet-Houben M."/>
            <person name="Levin E."/>
            <person name="Sela N."/>
            <person name="Selma-Lazaro C."/>
            <person name="Carmona L."/>
            <person name="Wisniewski M."/>
            <person name="Droby S."/>
            <person name="Gonzalez-Candelas L."/>
            <person name="Gabaldon T."/>
        </authorList>
    </citation>
    <scope>NUCLEOTIDE SEQUENCE [LARGE SCALE GENOMIC DNA]</scope>
    <source>
        <strain evidence="1 2">MD-8</strain>
    </source>
</reference>
<sequence length="53" mass="5858">MSLGRLARLEHDVDHISSWTLSQQHGRFSALTSAWAQHGGLMFVFLADSGMIS</sequence>
<evidence type="ECO:0000313" key="2">
    <source>
        <dbReference type="Proteomes" id="UP000030143"/>
    </source>
</evidence>
<protein>
    <submittedName>
        <fullName evidence="1">Uncharacterized protein</fullName>
    </submittedName>
</protein>
<accession>A0A0A2JYA3</accession>
<evidence type="ECO:0000313" key="1">
    <source>
        <dbReference type="EMBL" id="KGO50301.1"/>
    </source>
</evidence>
<dbReference type="AlphaFoldDB" id="A0A0A2JYA3"/>
<comment type="caution">
    <text evidence="1">The sequence shown here is derived from an EMBL/GenBank/DDBJ whole genome shotgun (WGS) entry which is preliminary data.</text>
</comment>
<gene>
    <name evidence="1" type="ORF">PEX2_027610</name>
</gene>
<proteinExistence type="predicted"/>
<organism evidence="1 2">
    <name type="scientific">Penicillium expansum</name>
    <name type="common">Blue mold rot fungus</name>
    <dbReference type="NCBI Taxonomy" id="27334"/>
    <lineage>
        <taxon>Eukaryota</taxon>
        <taxon>Fungi</taxon>
        <taxon>Dikarya</taxon>
        <taxon>Ascomycota</taxon>
        <taxon>Pezizomycotina</taxon>
        <taxon>Eurotiomycetes</taxon>
        <taxon>Eurotiomycetidae</taxon>
        <taxon>Eurotiales</taxon>
        <taxon>Aspergillaceae</taxon>
        <taxon>Penicillium</taxon>
    </lineage>
</organism>
<dbReference type="RefSeq" id="XP_016593552.1">
    <property type="nucleotide sequence ID" value="XM_016740036.1"/>
</dbReference>
<dbReference type="VEuPathDB" id="FungiDB:PEXP_060810"/>
<dbReference type="PhylomeDB" id="A0A0A2JYA3"/>
<dbReference type="OrthoDB" id="4348835at2759"/>